<dbReference type="Gene3D" id="1.10.510.10">
    <property type="entry name" value="Transferase(Phosphotransferase) domain 1"/>
    <property type="match status" value="1"/>
</dbReference>
<evidence type="ECO:0000256" key="2">
    <source>
        <dbReference type="ARBA" id="ARBA00012513"/>
    </source>
</evidence>
<dbReference type="GO" id="GO:0007010">
    <property type="term" value="P:cytoskeleton organization"/>
    <property type="evidence" value="ECO:0007669"/>
    <property type="project" value="TreeGrafter"/>
</dbReference>
<proteinExistence type="inferred from homology"/>
<dbReference type="SMART" id="SM00220">
    <property type="entry name" value="S_TKc"/>
    <property type="match status" value="1"/>
</dbReference>
<sequence>MGPNETQRHPMGTQWAPNRIQWHPTGTQWAQWAPNGTQWDPMALSRYPTAPNGHPAGPQRPNGHSAGPNSTQWVPSGIQWAPNRTHWVPSGTQRAEWAPSRHPTAPNGVQRDPTVSNRTQLRPRGAQWDPTGPKGTLWAPNSTQRDPTVSNGRPAGPKGAQWAPKRAVYLVRHRATRQRFAMKKINKQNLLLRNQVQQAFVERDILTFAENPFVVSMFCSFQTRRHLCMVMEYVEGHIGALPLELARLYFAETVLALEYLHNYGIVHRDLKPDNLLITSLGHVKLTDFGLSKMGLMSLTTNLYEGHMEKDVCGTPEYIAPEVILRQGYGKPVDWWAMGIVLYEFLVGCVPFFGDTPEELFGQVISDEILWPEGDEALPPDAQHLISRLLQPDPLRRLGAGGAQEVKAHGFFAALDWTGLLRQKAEFVPHLESEEDTSYFDSE</sequence>
<organism evidence="13 14">
    <name type="scientific">Anas platyrhynchos platyrhynchos</name>
    <name type="common">Northern mallard</name>
    <dbReference type="NCBI Taxonomy" id="8840"/>
    <lineage>
        <taxon>Eukaryota</taxon>
        <taxon>Metazoa</taxon>
        <taxon>Chordata</taxon>
        <taxon>Craniata</taxon>
        <taxon>Vertebrata</taxon>
        <taxon>Euteleostomi</taxon>
        <taxon>Archelosauria</taxon>
        <taxon>Archosauria</taxon>
        <taxon>Dinosauria</taxon>
        <taxon>Saurischia</taxon>
        <taxon>Theropoda</taxon>
        <taxon>Coelurosauria</taxon>
        <taxon>Aves</taxon>
        <taxon>Neognathae</taxon>
        <taxon>Galloanserae</taxon>
        <taxon>Anseriformes</taxon>
        <taxon>Anatidae</taxon>
        <taxon>Anatinae</taxon>
        <taxon>Anas</taxon>
    </lineage>
</organism>
<evidence type="ECO:0000256" key="3">
    <source>
        <dbReference type="ARBA" id="ARBA00022527"/>
    </source>
</evidence>
<dbReference type="SUPFAM" id="SSF56112">
    <property type="entry name" value="Protein kinase-like (PK-like)"/>
    <property type="match status" value="1"/>
</dbReference>
<reference evidence="14" key="1">
    <citation type="submission" date="2017-10" db="EMBL/GenBank/DDBJ databases">
        <title>A new Pekin duck reference genome.</title>
        <authorList>
            <person name="Hou Z.-C."/>
            <person name="Zhou Z.-K."/>
            <person name="Zhu F."/>
            <person name="Hou S.-S."/>
        </authorList>
    </citation>
    <scope>NUCLEOTIDE SEQUENCE [LARGE SCALE GENOMIC DNA]</scope>
</reference>
<evidence type="ECO:0000313" key="13">
    <source>
        <dbReference type="Ensembl" id="ENSAPLP00000023508.1"/>
    </source>
</evidence>
<evidence type="ECO:0000259" key="12">
    <source>
        <dbReference type="PROSITE" id="PS51285"/>
    </source>
</evidence>
<dbReference type="InterPro" id="IPR008271">
    <property type="entry name" value="Ser/Thr_kinase_AS"/>
</dbReference>
<dbReference type="AlphaFoldDB" id="A0A493TCW0"/>
<dbReference type="InterPro" id="IPR050236">
    <property type="entry name" value="Ser_Thr_kinase_AGC"/>
</dbReference>
<feature type="region of interest" description="Disordered" evidence="10">
    <location>
        <begin position="95"/>
        <end position="160"/>
    </location>
</feature>
<dbReference type="InterPro" id="IPR000719">
    <property type="entry name" value="Prot_kinase_dom"/>
</dbReference>
<dbReference type="PROSITE" id="PS51285">
    <property type="entry name" value="AGC_KINASE_CTER"/>
    <property type="match status" value="1"/>
</dbReference>
<comment type="catalytic activity">
    <reaction evidence="8">
        <text>L-threonyl-[protein] + ATP = O-phospho-L-threonyl-[protein] + ADP + H(+)</text>
        <dbReference type="Rhea" id="RHEA:46608"/>
        <dbReference type="Rhea" id="RHEA-COMP:11060"/>
        <dbReference type="Rhea" id="RHEA-COMP:11605"/>
        <dbReference type="ChEBI" id="CHEBI:15378"/>
        <dbReference type="ChEBI" id="CHEBI:30013"/>
        <dbReference type="ChEBI" id="CHEBI:30616"/>
        <dbReference type="ChEBI" id="CHEBI:61977"/>
        <dbReference type="ChEBI" id="CHEBI:456216"/>
        <dbReference type="EC" id="2.7.11.1"/>
    </reaction>
</comment>
<feature type="domain" description="Protein kinase" evidence="11">
    <location>
        <begin position="143"/>
        <end position="411"/>
    </location>
</feature>
<dbReference type="InterPro" id="IPR000961">
    <property type="entry name" value="AGC-kinase_C"/>
</dbReference>
<comment type="catalytic activity">
    <reaction evidence="9">
        <text>L-seryl-[protein] + ATP = O-phospho-L-seryl-[protein] + ADP + H(+)</text>
        <dbReference type="Rhea" id="RHEA:17989"/>
        <dbReference type="Rhea" id="RHEA-COMP:9863"/>
        <dbReference type="Rhea" id="RHEA-COMP:11604"/>
        <dbReference type="ChEBI" id="CHEBI:15378"/>
        <dbReference type="ChEBI" id="CHEBI:29999"/>
        <dbReference type="ChEBI" id="CHEBI:30616"/>
        <dbReference type="ChEBI" id="CHEBI:83421"/>
        <dbReference type="ChEBI" id="CHEBI:456216"/>
        <dbReference type="EC" id="2.7.11.1"/>
    </reaction>
</comment>
<evidence type="ECO:0000256" key="10">
    <source>
        <dbReference type="SAM" id="MobiDB-lite"/>
    </source>
</evidence>
<comment type="similarity">
    <text evidence="1">Belongs to the protein kinase superfamily. AGC Ser/Thr protein kinase family.</text>
</comment>
<reference evidence="13" key="2">
    <citation type="submission" date="2025-08" db="UniProtKB">
        <authorList>
            <consortium name="Ensembl"/>
        </authorList>
    </citation>
    <scope>IDENTIFICATION</scope>
</reference>
<protein>
    <recommendedName>
        <fullName evidence="2">non-specific serine/threonine protein kinase</fullName>
        <ecNumber evidence="2">2.7.11.1</ecNumber>
    </recommendedName>
</protein>
<keyword evidence="5" id="KW-0547">Nucleotide-binding</keyword>
<evidence type="ECO:0000313" key="14">
    <source>
        <dbReference type="Proteomes" id="UP000016666"/>
    </source>
</evidence>
<dbReference type="PANTHER" id="PTHR24356">
    <property type="entry name" value="SERINE/THREONINE-PROTEIN KINASE"/>
    <property type="match status" value="1"/>
</dbReference>
<dbReference type="Pfam" id="PF00069">
    <property type="entry name" value="Pkinase"/>
    <property type="match status" value="1"/>
</dbReference>
<dbReference type="PROSITE" id="PS00108">
    <property type="entry name" value="PROTEIN_KINASE_ST"/>
    <property type="match status" value="1"/>
</dbReference>
<dbReference type="CDD" id="cd05609">
    <property type="entry name" value="STKc_MAST"/>
    <property type="match status" value="1"/>
</dbReference>
<dbReference type="Ensembl" id="ENSAPLT00000022616.1">
    <property type="protein sequence ID" value="ENSAPLP00000023508.1"/>
    <property type="gene ID" value="ENSAPLG00000016576.1"/>
</dbReference>
<keyword evidence="7" id="KW-0067">ATP-binding</keyword>
<evidence type="ECO:0000256" key="4">
    <source>
        <dbReference type="ARBA" id="ARBA00022679"/>
    </source>
</evidence>
<evidence type="ECO:0000256" key="1">
    <source>
        <dbReference type="ARBA" id="ARBA00009903"/>
    </source>
</evidence>
<dbReference type="STRING" id="8840.ENSAPLP00000023508"/>
<dbReference type="Proteomes" id="UP000016666">
    <property type="component" value="Unassembled WGS sequence"/>
</dbReference>
<dbReference type="InterPro" id="IPR011009">
    <property type="entry name" value="Kinase-like_dom_sf"/>
</dbReference>
<evidence type="ECO:0000256" key="8">
    <source>
        <dbReference type="ARBA" id="ARBA00047899"/>
    </source>
</evidence>
<evidence type="ECO:0000256" key="9">
    <source>
        <dbReference type="ARBA" id="ARBA00048679"/>
    </source>
</evidence>
<reference evidence="13" key="3">
    <citation type="submission" date="2025-09" db="UniProtKB">
        <authorList>
            <consortium name="Ensembl"/>
        </authorList>
    </citation>
    <scope>IDENTIFICATION</scope>
</reference>
<dbReference type="GO" id="GO:0004674">
    <property type="term" value="F:protein serine/threonine kinase activity"/>
    <property type="evidence" value="ECO:0007669"/>
    <property type="project" value="UniProtKB-KW"/>
</dbReference>
<keyword evidence="3" id="KW-0723">Serine/threonine-protein kinase</keyword>
<feature type="compositionally biased region" description="Polar residues" evidence="10">
    <location>
        <begin position="139"/>
        <end position="151"/>
    </location>
</feature>
<evidence type="ECO:0000256" key="6">
    <source>
        <dbReference type="ARBA" id="ARBA00022777"/>
    </source>
</evidence>
<accession>A0A493TCW0</accession>
<dbReference type="FunFam" id="3.30.200.20:FF:000012">
    <property type="entry name" value="microtubule-associated serine/threonine-protein kinase 2 isoform X1"/>
    <property type="match status" value="1"/>
</dbReference>
<dbReference type="PANTHER" id="PTHR24356:SF150">
    <property type="entry name" value="MICROTUBULE-ASSOCIATED SERINE_THREONINE-PROTEIN KINASE 1"/>
    <property type="match status" value="1"/>
</dbReference>
<keyword evidence="4" id="KW-0808">Transferase</keyword>
<dbReference type="GO" id="GO:0035556">
    <property type="term" value="P:intracellular signal transduction"/>
    <property type="evidence" value="ECO:0007669"/>
    <property type="project" value="TreeGrafter"/>
</dbReference>
<dbReference type="FunFam" id="1.10.510.10:FF:000012">
    <property type="entry name" value="microtubule-associated serine/threonine-protein kinase 2 isoform X1"/>
    <property type="match status" value="1"/>
</dbReference>
<keyword evidence="6" id="KW-0418">Kinase</keyword>
<evidence type="ECO:0000256" key="5">
    <source>
        <dbReference type="ARBA" id="ARBA00022741"/>
    </source>
</evidence>
<dbReference type="GO" id="GO:0005524">
    <property type="term" value="F:ATP binding"/>
    <property type="evidence" value="ECO:0007669"/>
    <property type="project" value="UniProtKB-KW"/>
</dbReference>
<evidence type="ECO:0000259" key="11">
    <source>
        <dbReference type="PROSITE" id="PS50011"/>
    </source>
</evidence>
<dbReference type="EC" id="2.7.11.1" evidence="2"/>
<dbReference type="InterPro" id="IPR037711">
    <property type="entry name" value="MAST"/>
</dbReference>
<feature type="compositionally biased region" description="Polar residues" evidence="10">
    <location>
        <begin position="24"/>
        <end position="38"/>
    </location>
</feature>
<feature type="domain" description="AGC-kinase C-terminal" evidence="12">
    <location>
        <begin position="412"/>
        <end position="442"/>
    </location>
</feature>
<evidence type="ECO:0000256" key="7">
    <source>
        <dbReference type="ARBA" id="ARBA00022840"/>
    </source>
</evidence>
<feature type="region of interest" description="Disordered" evidence="10">
    <location>
        <begin position="1"/>
        <end position="77"/>
    </location>
</feature>
<keyword evidence="14" id="KW-1185">Reference proteome</keyword>
<dbReference type="GeneTree" id="ENSGT00940000157700"/>
<dbReference type="Gene3D" id="3.30.200.20">
    <property type="entry name" value="Phosphorylase Kinase, domain 1"/>
    <property type="match status" value="1"/>
</dbReference>
<name>A0A493TCW0_ANAPP</name>
<dbReference type="PROSITE" id="PS50011">
    <property type="entry name" value="PROTEIN_KINASE_DOM"/>
    <property type="match status" value="1"/>
</dbReference>